<dbReference type="SUPFAM" id="SSF52540">
    <property type="entry name" value="P-loop containing nucleoside triphosphate hydrolases"/>
    <property type="match status" value="1"/>
</dbReference>
<name>A0A9J6RFH5_9BACI</name>
<dbReference type="RefSeq" id="WP_268780948.1">
    <property type="nucleotide sequence ID" value="NZ_JAPRAT010000029.1"/>
</dbReference>
<protein>
    <submittedName>
        <fullName evidence="2">SMEK domain-containing protein</fullName>
    </submittedName>
</protein>
<comment type="caution">
    <text evidence="2">The sequence shown here is derived from an EMBL/GenBank/DDBJ whole genome shotgun (WGS) entry which is preliminary data.</text>
</comment>
<organism evidence="2 3">
    <name type="scientific">Natronobacillus azotifigens</name>
    <dbReference type="NCBI Taxonomy" id="472978"/>
    <lineage>
        <taxon>Bacteria</taxon>
        <taxon>Bacillati</taxon>
        <taxon>Bacillota</taxon>
        <taxon>Bacilli</taxon>
        <taxon>Bacillales</taxon>
        <taxon>Bacillaceae</taxon>
        <taxon>Natronobacillus</taxon>
    </lineage>
</organism>
<dbReference type="EMBL" id="JAPRAT010000029">
    <property type="protein sequence ID" value="MCZ0704181.1"/>
    <property type="molecule type" value="Genomic_DNA"/>
</dbReference>
<proteinExistence type="predicted"/>
<dbReference type="InterPro" id="IPR047740">
    <property type="entry name" value="SMEK_dom"/>
</dbReference>
<accession>A0A9J6RFH5</accession>
<dbReference type="NCBIfam" id="NF033859">
    <property type="entry name" value="SMEK_N"/>
    <property type="match status" value="1"/>
</dbReference>
<sequence length="1419" mass="167129">MNRNNNTSMFVSYLVRLNEFIKENGRLNLLSTHVHAENLYRDLLNYLFGLSLSNMNEEKQNAAAIDLIDRKSKLIIQVSATCTKRKIESSLSKDIIAEYKKDGFTMKFLFIGNQNENIKNGTFLNRHSIHFNPKIDILLTNDLTRKFIDLDIDNQNSLIKFLSKELDPINNVDNQFKLSDNFIDTQLSMSLSSLGPRYTPELNVETENMLAFEAITMSEYFQKENYKYLRKIIDSIKKKSESSIESIKGKEFYRDFMNQIDLDISKINSFLEIHKSFEEKVDQLKEAHAVLDNIQAASNTYLVYEANFDKKDKDSLIDYFREITIHISNFNRFLDQTCYRCLYDPYLLLHGEAGIGKSHLLADMAKKKRAENHIVFHFLGQHFSSQIDPLKQLLDSLDLVGSTDQFLSTINREAERSGKRAILIIDALNEGEGRGLWKSHFQRFIDKIKQYSSISFVFSIRTPFISQLLPEGFIDSNKITKFKHHGFSEEDYSPVTSFCSYYKLEEPIFPLLNPEYDNPLFLKLVCELHASRRRSSFDQDLKISNLFSFIIDNVNKKLSTHNRLDFDSNLNVIHEILQEVIRVQHISQYREMDYKDVYKSIRKVAADYTSYDTKVLEALIQENILMDTVNYKGERIVYFAYERMGDYLLANYLLETFRTKGLSSDELLGDIREDHNINKYFNSESNLSFNVGLLQALSVILADEFSIEFFEVFPEHEDNFSVMEAFNESLIWRDGASITKKTKDYINKHIFRYKYSLDNFLNVLIQKSCLLDHPLNANALFKILIKNPLPERDSFWTTKISKRDINILKIINWSWVNSRKIDAKTVELYEITLIWTLSSTNKTIRDSSTRSLVSLFKEFPETMKNMLDRFKNVDDPYILERLYAAVFGGVVRSNKHELYPELTKYIYNEFFCKSEVYPHVLLRDYARQTIEFILTTHDVQEIDKSKIKPPYKSEWYKSIPTNYEIDQLEQEYTKDENGRLAFSVKRIISSMTTEYGRGVGGYGDFGRYVLGSIVREWENQFNSDQELSNIAIKRVFEMGYDIKLHGEFDINISPHDRHNDVIERIGKKYQWIALHELMAKLTDNFPTFEEEKIYTIEYQEYLDRKNKNLWNLIEGKEEMEDIEKEPNEEDHVIRVNKIFLSQYSGPWEPFMRDIDPTFLLKDMPSKNLELIPNQLPTNPTIKWVKNDSLYENSQKYLELEFDGTEYIALYSHFDWTVKKEKSKFNERDAKIFLASAFFVNKSRKEEVLKKRMDSINGNGLPLPNTYSIFAYEHFWSESYIDFEKERTSYEDNDVMPACHKYLWETDQSINGGNIPTYVMPSKIIVDYFNLKQQTEGIWHNEDGDMICFDSALLGYDSCLLFVKDKLIQFIEESDYALMWGVYAEKVAKKHFHEWWYTVDYDKGRFKKYISDEKNLKYRK</sequence>
<dbReference type="Proteomes" id="UP001084197">
    <property type="component" value="Unassembled WGS sequence"/>
</dbReference>
<reference evidence="2" key="1">
    <citation type="submission" date="2022-11" db="EMBL/GenBank/DDBJ databases">
        <title>WGS of Natronobacillus azotifigens 24KS-1, an anaerobic diazotrophic haloalkaliphile from soda-rich habitats.</title>
        <authorList>
            <person name="Sorokin D.Y."/>
            <person name="Merkel A.Y."/>
        </authorList>
    </citation>
    <scope>NUCLEOTIDE SEQUENCE</scope>
    <source>
        <strain evidence="2">24KS-1</strain>
    </source>
</reference>
<dbReference type="InterPro" id="IPR027417">
    <property type="entry name" value="P-loop_NTPase"/>
</dbReference>
<evidence type="ECO:0000259" key="1">
    <source>
        <dbReference type="Pfam" id="PF21941"/>
    </source>
</evidence>
<dbReference type="Gene3D" id="3.40.50.300">
    <property type="entry name" value="P-loop containing nucleotide triphosphate hydrolases"/>
    <property type="match status" value="1"/>
</dbReference>
<feature type="domain" description="SMEK" evidence="1">
    <location>
        <begin position="12"/>
        <end position="146"/>
    </location>
</feature>
<evidence type="ECO:0000313" key="3">
    <source>
        <dbReference type="Proteomes" id="UP001084197"/>
    </source>
</evidence>
<keyword evidence="3" id="KW-1185">Reference proteome</keyword>
<gene>
    <name evidence="2" type="ORF">OWO01_13285</name>
</gene>
<evidence type="ECO:0000313" key="2">
    <source>
        <dbReference type="EMBL" id="MCZ0704181.1"/>
    </source>
</evidence>
<dbReference type="Pfam" id="PF21941">
    <property type="entry name" value="SMEK_N"/>
    <property type="match status" value="1"/>
</dbReference>